<feature type="domain" description="N-acetyltransferase" evidence="1">
    <location>
        <begin position="1"/>
        <end position="97"/>
    </location>
</feature>
<dbReference type="Pfam" id="PF13508">
    <property type="entry name" value="Acetyltransf_7"/>
    <property type="match status" value="1"/>
</dbReference>
<evidence type="ECO:0000259" key="1">
    <source>
        <dbReference type="PROSITE" id="PS51186"/>
    </source>
</evidence>
<dbReference type="EMBL" id="RIBP01000004">
    <property type="protein sequence ID" value="TRZ36243.1"/>
    <property type="molecule type" value="Genomic_DNA"/>
</dbReference>
<dbReference type="GO" id="GO:0016747">
    <property type="term" value="F:acyltransferase activity, transferring groups other than amino-acyl groups"/>
    <property type="evidence" value="ECO:0007669"/>
    <property type="project" value="InterPro"/>
</dbReference>
<dbReference type="PROSITE" id="PS51186">
    <property type="entry name" value="GNAT"/>
    <property type="match status" value="1"/>
</dbReference>
<gene>
    <name evidence="2" type="ORF">CEQ21_11770</name>
</gene>
<comment type="caution">
    <text evidence="2">The sequence shown here is derived from an EMBL/GenBank/DDBJ whole genome shotgun (WGS) entry which is preliminary data.</text>
</comment>
<name>A0A553SGY2_NIACI</name>
<dbReference type="SUPFAM" id="SSF55729">
    <property type="entry name" value="Acyl-CoA N-acyltransferases (Nat)"/>
    <property type="match status" value="1"/>
</dbReference>
<protein>
    <submittedName>
        <fullName evidence="2">N-acetyltransferase</fullName>
    </submittedName>
</protein>
<dbReference type="InterPro" id="IPR000182">
    <property type="entry name" value="GNAT_dom"/>
</dbReference>
<sequence>MFRLDGKWSDGRCIILRGNRPKHTHLQACVHPDYFRQGIAANMLRSLIVSQNKPIYVCTAMKNIPAVRLYQQFGFEITRTFTPGDGLYLVQLEKNVKPL</sequence>
<dbReference type="Proteomes" id="UP000319837">
    <property type="component" value="Unassembled WGS sequence"/>
</dbReference>
<accession>A0A553SGY2</accession>
<dbReference type="Gene3D" id="3.40.630.30">
    <property type="match status" value="1"/>
</dbReference>
<organism evidence="2 3">
    <name type="scientific">Niallia circulans</name>
    <name type="common">Bacillus circulans</name>
    <dbReference type="NCBI Taxonomy" id="1397"/>
    <lineage>
        <taxon>Bacteria</taxon>
        <taxon>Bacillati</taxon>
        <taxon>Bacillota</taxon>
        <taxon>Bacilli</taxon>
        <taxon>Bacillales</taxon>
        <taxon>Bacillaceae</taxon>
        <taxon>Niallia</taxon>
    </lineage>
</organism>
<dbReference type="AlphaFoldDB" id="A0A553SGY2"/>
<keyword evidence="2" id="KW-0808">Transferase</keyword>
<evidence type="ECO:0000313" key="3">
    <source>
        <dbReference type="Proteomes" id="UP000319837"/>
    </source>
</evidence>
<dbReference type="InterPro" id="IPR016181">
    <property type="entry name" value="Acyl_CoA_acyltransferase"/>
</dbReference>
<evidence type="ECO:0000313" key="2">
    <source>
        <dbReference type="EMBL" id="TRZ36243.1"/>
    </source>
</evidence>
<proteinExistence type="predicted"/>
<reference evidence="3" key="1">
    <citation type="submission" date="2018-10" db="EMBL/GenBank/DDBJ databases">
        <title>FDA dAtabase for Regulatory Grade micrObial Sequences (FDA-ARGOS): Supporting development and validation of Infectious Disease Dx tests.</title>
        <authorList>
            <person name="Minogue T."/>
            <person name="Wolcott M."/>
            <person name="Wasieloski L."/>
            <person name="Aguilar W."/>
            <person name="Moore D."/>
            <person name="Tallon L."/>
            <person name="Sadzewicz L."/>
            <person name="Sengamalay N."/>
            <person name="Ott S."/>
            <person name="Godinez A."/>
            <person name="Nagaraj S."/>
            <person name="Vavikolanu K."/>
            <person name="Vyas G."/>
            <person name="Nadendla S."/>
            <person name="George J."/>
            <person name="Sichtig H."/>
        </authorList>
    </citation>
    <scope>NUCLEOTIDE SEQUENCE [LARGE SCALE GENOMIC DNA]</scope>
    <source>
        <strain evidence="3">FDAARGOS_343</strain>
    </source>
</reference>